<dbReference type="RefSeq" id="WP_135481820.1">
    <property type="nucleotide sequence ID" value="NZ_SIJK02000091.1"/>
</dbReference>
<dbReference type="Proteomes" id="UP001193081">
    <property type="component" value="Unassembled WGS sequence"/>
</dbReference>
<protein>
    <recommendedName>
        <fullName evidence="3">DUF2281 domain-containing protein</fullName>
    </recommendedName>
</protein>
<accession>A0ABS4DH30</accession>
<sequence>MSAASVKEQVARALDTLSEAELQQVAEYVAFLRFRTRVTPLALVDEAHLVTLYAEGADEDRALAEAGMDSYRDQLHLEDTQ</sequence>
<evidence type="ECO:0008006" key="3">
    <source>
        <dbReference type="Google" id="ProtNLM"/>
    </source>
</evidence>
<gene>
    <name evidence="1" type="ORF">EYB53_023780</name>
</gene>
<keyword evidence="2" id="KW-1185">Reference proteome</keyword>
<proteinExistence type="predicted"/>
<evidence type="ECO:0000313" key="1">
    <source>
        <dbReference type="EMBL" id="MBP1468756.1"/>
    </source>
</evidence>
<organism evidence="1 2">
    <name type="scientific">Candidatus Chloroploca mongolica</name>
    <dbReference type="NCBI Taxonomy" id="2528176"/>
    <lineage>
        <taxon>Bacteria</taxon>
        <taxon>Bacillati</taxon>
        <taxon>Chloroflexota</taxon>
        <taxon>Chloroflexia</taxon>
        <taxon>Chloroflexales</taxon>
        <taxon>Chloroflexineae</taxon>
        <taxon>Oscillochloridaceae</taxon>
        <taxon>Candidatus Chloroploca</taxon>
    </lineage>
</organism>
<reference evidence="1 2" key="1">
    <citation type="submission" date="2021-03" db="EMBL/GenBank/DDBJ databases">
        <authorList>
            <person name="Grouzdev D.S."/>
        </authorList>
    </citation>
    <scope>NUCLEOTIDE SEQUENCE [LARGE SCALE GENOMIC DNA]</scope>
    <source>
        <strain evidence="1 2">M50-1</strain>
    </source>
</reference>
<comment type="caution">
    <text evidence="1">The sequence shown here is derived from an EMBL/GenBank/DDBJ whole genome shotgun (WGS) entry which is preliminary data.</text>
</comment>
<evidence type="ECO:0000313" key="2">
    <source>
        <dbReference type="Proteomes" id="UP001193081"/>
    </source>
</evidence>
<dbReference type="EMBL" id="SIJK02000091">
    <property type="protein sequence ID" value="MBP1468756.1"/>
    <property type="molecule type" value="Genomic_DNA"/>
</dbReference>
<name>A0ABS4DH30_9CHLR</name>